<feature type="transmembrane region" description="Helical" evidence="15">
    <location>
        <begin position="432"/>
        <end position="454"/>
    </location>
</feature>
<evidence type="ECO:0000256" key="14">
    <source>
        <dbReference type="RuleBase" id="RU000688"/>
    </source>
</evidence>
<dbReference type="InParanoid" id="A0A1S3JHZ2"/>
<proteinExistence type="inferred from homology"/>
<keyword evidence="17" id="KW-1185">Reference proteome</keyword>
<dbReference type="Pfam" id="PF00001">
    <property type="entry name" value="7tm_1"/>
    <property type="match status" value="2"/>
</dbReference>
<dbReference type="CDD" id="cd14969">
    <property type="entry name" value="7tmA_Opsins_type2_animals"/>
    <property type="match status" value="1"/>
</dbReference>
<dbReference type="FunFam" id="1.20.1070.10:FF:000219">
    <property type="entry name" value="Opsin 5-like 2"/>
    <property type="match status" value="1"/>
</dbReference>
<feature type="transmembrane region" description="Helical" evidence="15">
    <location>
        <begin position="404"/>
        <end position="426"/>
    </location>
</feature>
<dbReference type="GO" id="GO:0016020">
    <property type="term" value="C:membrane"/>
    <property type="evidence" value="ECO:0007669"/>
    <property type="project" value="UniProtKB-SubCell"/>
</dbReference>
<dbReference type="InterPro" id="IPR017452">
    <property type="entry name" value="GPCR_Rhodpsn_7TM"/>
</dbReference>
<dbReference type="RefSeq" id="XP_013410035.1">
    <property type="nucleotide sequence ID" value="XM_013554581.1"/>
</dbReference>
<feature type="transmembrane region" description="Helical" evidence="15">
    <location>
        <begin position="90"/>
        <end position="110"/>
    </location>
</feature>
<dbReference type="InterPro" id="IPR050125">
    <property type="entry name" value="GPCR_opsins"/>
</dbReference>
<gene>
    <name evidence="18" type="primary">LOC106173443</name>
</gene>
<reference evidence="18" key="1">
    <citation type="submission" date="2025-08" db="UniProtKB">
        <authorList>
            <consortium name="RefSeq"/>
        </authorList>
    </citation>
    <scope>IDENTIFICATION</scope>
    <source>
        <tissue evidence="18">Gonads</tissue>
    </source>
</reference>
<keyword evidence="11 14" id="KW-0675">Receptor</keyword>
<keyword evidence="7" id="KW-0157">Chromophore</keyword>
<dbReference type="GO" id="GO:0007601">
    <property type="term" value="P:visual perception"/>
    <property type="evidence" value="ECO:0007669"/>
    <property type="project" value="InterPro"/>
</dbReference>
<evidence type="ECO:0000256" key="4">
    <source>
        <dbReference type="ARBA" id="ARBA00022692"/>
    </source>
</evidence>
<evidence type="ECO:0000256" key="2">
    <source>
        <dbReference type="ARBA" id="ARBA00022543"/>
    </source>
</evidence>
<keyword evidence="10" id="KW-1015">Disulfide bond</keyword>
<evidence type="ECO:0000256" key="13">
    <source>
        <dbReference type="ARBA" id="ARBA00023224"/>
    </source>
</evidence>
<keyword evidence="2" id="KW-0600">Photoreceptor protein</keyword>
<keyword evidence="9 15" id="KW-0472">Membrane</keyword>
<dbReference type="GO" id="GO:0009881">
    <property type="term" value="F:photoreceptor activity"/>
    <property type="evidence" value="ECO:0007669"/>
    <property type="project" value="UniProtKB-KW"/>
</dbReference>
<feature type="transmembrane region" description="Helical" evidence="15">
    <location>
        <begin position="56"/>
        <end position="78"/>
    </location>
</feature>
<evidence type="ECO:0000313" key="18">
    <source>
        <dbReference type="RefSeq" id="XP_013410035.1"/>
    </source>
</evidence>
<feature type="domain" description="G-protein coupled receptors family 1 profile" evidence="16">
    <location>
        <begin position="199"/>
        <end position="455"/>
    </location>
</feature>
<dbReference type="GeneID" id="106173443"/>
<evidence type="ECO:0000256" key="3">
    <source>
        <dbReference type="ARBA" id="ARBA00022606"/>
    </source>
</evidence>
<feature type="transmembrane region" description="Helical" evidence="15">
    <location>
        <begin position="182"/>
        <end position="207"/>
    </location>
</feature>
<dbReference type="PROSITE" id="PS00238">
    <property type="entry name" value="OPSIN"/>
    <property type="match status" value="1"/>
</dbReference>
<organism evidence="17 18">
    <name type="scientific">Lingula anatina</name>
    <name type="common">Brachiopod</name>
    <name type="synonym">Lingula unguis</name>
    <dbReference type="NCBI Taxonomy" id="7574"/>
    <lineage>
        <taxon>Eukaryota</taxon>
        <taxon>Metazoa</taxon>
        <taxon>Spiralia</taxon>
        <taxon>Lophotrochozoa</taxon>
        <taxon>Brachiopoda</taxon>
        <taxon>Linguliformea</taxon>
        <taxon>Lingulata</taxon>
        <taxon>Lingulida</taxon>
        <taxon>Linguloidea</taxon>
        <taxon>Lingulidae</taxon>
        <taxon>Lingula</taxon>
    </lineage>
</organism>
<evidence type="ECO:0000256" key="7">
    <source>
        <dbReference type="ARBA" id="ARBA00022991"/>
    </source>
</evidence>
<dbReference type="Gene3D" id="1.20.1070.10">
    <property type="entry name" value="Rhodopsin 7-helix transmembrane proteins"/>
    <property type="match status" value="2"/>
</dbReference>
<dbReference type="PANTHER" id="PTHR24240">
    <property type="entry name" value="OPSIN"/>
    <property type="match status" value="1"/>
</dbReference>
<keyword evidence="4 14" id="KW-0812">Transmembrane</keyword>
<feature type="transmembrane region" description="Helical" evidence="15">
    <location>
        <begin position="219"/>
        <end position="236"/>
    </location>
</feature>
<dbReference type="OrthoDB" id="6142583at2759"/>
<evidence type="ECO:0000256" key="6">
    <source>
        <dbReference type="ARBA" id="ARBA00022989"/>
    </source>
</evidence>
<evidence type="ECO:0000256" key="11">
    <source>
        <dbReference type="ARBA" id="ARBA00023170"/>
    </source>
</evidence>
<feature type="domain" description="G-protein coupled receptors family 1 profile" evidence="16">
    <location>
        <begin position="70"/>
        <end position="126"/>
    </location>
</feature>
<feature type="transmembrane region" description="Helical" evidence="15">
    <location>
        <begin position="256"/>
        <end position="278"/>
    </location>
</feature>
<dbReference type="PROSITE" id="PS50262">
    <property type="entry name" value="G_PROTEIN_RECEP_F1_2"/>
    <property type="match status" value="2"/>
</dbReference>
<keyword evidence="3" id="KW-0716">Sensory transduction</keyword>
<sequence length="566" mass="62206">MLLSTQNQSLGLFAAQSLSANSLAYQPGDKPGTVDQQNHTNGTVPEQWPLENYYCLGVFLGLIGVLAFTGNSFILYLFAKTKELQTPINVFVMSLTISDLAISVVGNPFASSSSFASRWLYGEIGCTWIMLSSAQNQSFGWIAAQNSSGVTLAYQPGDKPGTLDQQNHTNGTGPEQWPLENYYSLGFFIGLIGVLAFIGNSLILYLFAKTKELRTPTNIFVISLTISDLAISVVGNPFASSSSFVSRWLFGESGCIWYGFANNFFGLVSITNLSCIAIDRYIVICRPTSGMRLDIRKAIQIAAGAWLYALLWALPPVFGWSSYTTEGPGTWCSVLWQSSDPIDVSYIITLFVFCFFIPVVIMAVCYYHLYREVRRMARQTSIEQDSSAGRENIRREKKVAKMTIVVWAAFLIAWTPYATVALISTFGDASSISYMAAALPSVMAKSATVYNPFIYVAMNERFRRAAVNQVPCLKLLIKIDEDEGVAEQSDNTTVTHAAPVVQFNSSKRSPPIQAIASPYRVDTASSLKTETETKASTHGTAQVTNIDVMEIPYDHTRASTSRAHPL</sequence>
<keyword evidence="5" id="KW-0681">Retinal protein</keyword>
<evidence type="ECO:0000256" key="12">
    <source>
        <dbReference type="ARBA" id="ARBA00023180"/>
    </source>
</evidence>
<dbReference type="GO" id="GO:0004930">
    <property type="term" value="F:G protein-coupled receptor activity"/>
    <property type="evidence" value="ECO:0007669"/>
    <property type="project" value="UniProtKB-KW"/>
</dbReference>
<evidence type="ECO:0000313" key="17">
    <source>
        <dbReference type="Proteomes" id="UP000085678"/>
    </source>
</evidence>
<comment type="similarity">
    <text evidence="14">Belongs to the G-protein coupled receptor 1 family.</text>
</comment>
<accession>A0A1S3JHZ2</accession>
<dbReference type="InterPro" id="IPR027430">
    <property type="entry name" value="Retinal_BS"/>
</dbReference>
<dbReference type="AlphaFoldDB" id="A0A1S3JHZ2"/>
<dbReference type="SUPFAM" id="SSF81321">
    <property type="entry name" value="Family A G protein-coupled receptor-like"/>
    <property type="match status" value="2"/>
</dbReference>
<feature type="transmembrane region" description="Helical" evidence="15">
    <location>
        <begin position="298"/>
        <end position="318"/>
    </location>
</feature>
<protein>
    <submittedName>
        <fullName evidence="18">Visual pigment-like receptor peropsin</fullName>
    </submittedName>
</protein>
<evidence type="ECO:0000256" key="10">
    <source>
        <dbReference type="ARBA" id="ARBA00023157"/>
    </source>
</evidence>
<evidence type="ECO:0000259" key="16">
    <source>
        <dbReference type="PROSITE" id="PS50262"/>
    </source>
</evidence>
<name>A0A1S3JHZ2_LINAN</name>
<dbReference type="GO" id="GO:0007602">
    <property type="term" value="P:phototransduction"/>
    <property type="evidence" value="ECO:0007669"/>
    <property type="project" value="UniProtKB-KW"/>
</dbReference>
<keyword evidence="12" id="KW-0325">Glycoprotein</keyword>
<evidence type="ECO:0000256" key="8">
    <source>
        <dbReference type="ARBA" id="ARBA00023040"/>
    </source>
</evidence>
<dbReference type="PRINTS" id="PR01244">
    <property type="entry name" value="PEROPSIN"/>
</dbReference>
<evidence type="ECO:0000256" key="5">
    <source>
        <dbReference type="ARBA" id="ARBA00022925"/>
    </source>
</evidence>
<comment type="subcellular location">
    <subcellularLocation>
        <location evidence="1">Membrane</location>
        <topology evidence="1">Multi-pass membrane protein</topology>
    </subcellularLocation>
</comment>
<evidence type="ECO:0000256" key="9">
    <source>
        <dbReference type="ARBA" id="ARBA00023136"/>
    </source>
</evidence>
<dbReference type="PRINTS" id="PR00237">
    <property type="entry name" value="GPCRRHODOPSN"/>
</dbReference>
<keyword evidence="13 14" id="KW-0807">Transducer</keyword>
<evidence type="ECO:0000256" key="15">
    <source>
        <dbReference type="SAM" id="Phobius"/>
    </source>
</evidence>
<dbReference type="PROSITE" id="PS00237">
    <property type="entry name" value="G_PROTEIN_RECEP_F1_1"/>
    <property type="match status" value="1"/>
</dbReference>
<evidence type="ECO:0000256" key="1">
    <source>
        <dbReference type="ARBA" id="ARBA00004141"/>
    </source>
</evidence>
<feature type="transmembrane region" description="Helical" evidence="15">
    <location>
        <begin position="344"/>
        <end position="369"/>
    </location>
</feature>
<keyword evidence="6 15" id="KW-1133">Transmembrane helix</keyword>
<dbReference type="SMART" id="SM01381">
    <property type="entry name" value="7TM_GPCR_Srsx"/>
    <property type="match status" value="1"/>
</dbReference>
<dbReference type="InterPro" id="IPR000276">
    <property type="entry name" value="GPCR_Rhodpsn"/>
</dbReference>
<dbReference type="InterPro" id="IPR002962">
    <property type="entry name" value="Peropsin"/>
</dbReference>
<dbReference type="KEGG" id="lak:106173443"/>
<keyword evidence="8 14" id="KW-0297">G-protein coupled receptor</keyword>
<dbReference type="Proteomes" id="UP000085678">
    <property type="component" value="Unplaced"/>
</dbReference>